<evidence type="ECO:0000256" key="2">
    <source>
        <dbReference type="ARBA" id="ARBA00006843"/>
    </source>
</evidence>
<dbReference type="InterPro" id="IPR051517">
    <property type="entry name" value="IFITM_antiviral_protein"/>
</dbReference>
<organism evidence="8 9">
    <name type="scientific">Sus scrofa</name>
    <name type="common">Pig</name>
    <dbReference type="NCBI Taxonomy" id="9823"/>
    <lineage>
        <taxon>Eukaryota</taxon>
        <taxon>Metazoa</taxon>
        <taxon>Chordata</taxon>
        <taxon>Craniata</taxon>
        <taxon>Vertebrata</taxon>
        <taxon>Euteleostomi</taxon>
        <taxon>Mammalia</taxon>
        <taxon>Eutheria</taxon>
        <taxon>Laurasiatheria</taxon>
        <taxon>Artiodactyla</taxon>
        <taxon>Suina</taxon>
        <taxon>Suidae</taxon>
        <taxon>Sus</taxon>
    </lineage>
</organism>
<dbReference type="Ensembl" id="ENSSSCT00040029763.1">
    <property type="protein sequence ID" value="ENSSSCP00040012446.1"/>
    <property type="gene ID" value="ENSSSCG00040022096.1"/>
</dbReference>
<keyword evidence="5 7" id="KW-0472">Membrane</keyword>
<evidence type="ECO:0000256" key="1">
    <source>
        <dbReference type="ARBA" id="ARBA00004370"/>
    </source>
</evidence>
<accession>A0A8D1DWJ1</accession>
<feature type="transmembrane region" description="Helical" evidence="7">
    <location>
        <begin position="259"/>
        <end position="288"/>
    </location>
</feature>
<evidence type="ECO:0000313" key="8">
    <source>
        <dbReference type="Ensembl" id="ENSSSCP00040012446.1"/>
    </source>
</evidence>
<evidence type="ECO:0008006" key="10">
    <source>
        <dbReference type="Google" id="ProtNLM"/>
    </source>
</evidence>
<feature type="transmembrane region" description="Helical" evidence="7">
    <location>
        <begin position="209"/>
        <end position="231"/>
    </location>
</feature>
<protein>
    <recommendedName>
        <fullName evidence="10">Interferon-induced transmembrane protein 3</fullName>
    </recommendedName>
</protein>
<dbReference type="PANTHER" id="PTHR13999">
    <property type="entry name" value="INTERFERON INDUCIBLE TRANSMEMBRANE PROTEIN"/>
    <property type="match status" value="1"/>
</dbReference>
<dbReference type="AlphaFoldDB" id="A0A8D1DWJ1"/>
<evidence type="ECO:0000256" key="6">
    <source>
        <dbReference type="SAM" id="MobiDB-lite"/>
    </source>
</evidence>
<dbReference type="InterPro" id="IPR007593">
    <property type="entry name" value="CD225/Dispanin_fam"/>
</dbReference>
<comment type="similarity">
    <text evidence="2">Belongs to the CD225/Dispanin family.</text>
</comment>
<dbReference type="Proteomes" id="UP000694722">
    <property type="component" value="Unplaced"/>
</dbReference>
<feature type="compositionally biased region" description="Basic and acidic residues" evidence="6">
    <location>
        <begin position="121"/>
        <end position="131"/>
    </location>
</feature>
<keyword evidence="4 7" id="KW-1133">Transmembrane helix</keyword>
<dbReference type="PANTHER" id="PTHR13999:SF4">
    <property type="entry name" value="INTERFERON-INDUCED TRANSMEMBRANE PROTEIN 3"/>
    <property type="match status" value="1"/>
</dbReference>
<keyword evidence="3 7" id="KW-0812">Transmembrane</keyword>
<feature type="region of interest" description="Disordered" evidence="6">
    <location>
        <begin position="59"/>
        <end position="142"/>
    </location>
</feature>
<evidence type="ECO:0000313" key="9">
    <source>
        <dbReference type="Proteomes" id="UP000694722"/>
    </source>
</evidence>
<reference evidence="8" key="1">
    <citation type="submission" date="2025-08" db="UniProtKB">
        <authorList>
            <consortium name="Ensembl"/>
        </authorList>
    </citation>
    <scope>IDENTIFICATION</scope>
</reference>
<evidence type="ECO:0000256" key="7">
    <source>
        <dbReference type="SAM" id="Phobius"/>
    </source>
</evidence>
<sequence>NLSLIWVPFLVSSPQCSPTSRLSLQAARKLASAFAGSHSGCLGLAHVCRGTHSVSLDLFSSPSSRPRPWKAKGNPSAPCRSGAGSSRWALSLPPTHPPRCNLTLPGSPRLLLPAAGSSPKSQERETVEKSKLLGKQSTPAHPLSRPQLLLGTMNCASQPFFTGAHGGPPTYEMLKEEHEVAVLGAPQTSAPVATTVINIRSETSVPDHVVWSLFNTLFMNWCCLGFVAFAYSVKARDRKMVGDIIGAQSYASTAKCLNIWALVLGLLLTIAFIIVCTTGSLVIFQAVLQLIKDYRGY</sequence>
<dbReference type="GO" id="GO:0016020">
    <property type="term" value="C:membrane"/>
    <property type="evidence" value="ECO:0007669"/>
    <property type="project" value="UniProtKB-SubCell"/>
</dbReference>
<evidence type="ECO:0000256" key="4">
    <source>
        <dbReference type="ARBA" id="ARBA00022989"/>
    </source>
</evidence>
<dbReference type="Pfam" id="PF04505">
    <property type="entry name" value="CD225"/>
    <property type="match status" value="1"/>
</dbReference>
<evidence type="ECO:0000256" key="5">
    <source>
        <dbReference type="ARBA" id="ARBA00023136"/>
    </source>
</evidence>
<name>A0A8D1DWJ1_PIG</name>
<comment type="subcellular location">
    <subcellularLocation>
        <location evidence="1">Membrane</location>
    </subcellularLocation>
</comment>
<evidence type="ECO:0000256" key="3">
    <source>
        <dbReference type="ARBA" id="ARBA00022692"/>
    </source>
</evidence>
<proteinExistence type="inferred from homology"/>